<gene>
    <name evidence="1" type="ORF">DCAR_010353</name>
</gene>
<accession>A0A166APK1</accession>
<protein>
    <submittedName>
        <fullName evidence="1">Uncharacterized protein</fullName>
    </submittedName>
</protein>
<proteinExistence type="predicted"/>
<name>A0A166APK1_DAUCS</name>
<evidence type="ECO:0000313" key="1">
    <source>
        <dbReference type="EMBL" id="KZN01599.1"/>
    </source>
</evidence>
<comment type="caution">
    <text evidence="1">The sequence shown here is derived from an EMBL/GenBank/DDBJ whole genome shotgun (WGS) entry which is preliminary data.</text>
</comment>
<dbReference type="EMBL" id="LNRQ01000003">
    <property type="protein sequence ID" value="KZN01599.1"/>
    <property type="molecule type" value="Genomic_DNA"/>
</dbReference>
<organism evidence="1">
    <name type="scientific">Daucus carota subsp. sativus</name>
    <name type="common">Carrot</name>
    <dbReference type="NCBI Taxonomy" id="79200"/>
    <lineage>
        <taxon>Eukaryota</taxon>
        <taxon>Viridiplantae</taxon>
        <taxon>Streptophyta</taxon>
        <taxon>Embryophyta</taxon>
        <taxon>Tracheophyta</taxon>
        <taxon>Spermatophyta</taxon>
        <taxon>Magnoliopsida</taxon>
        <taxon>eudicotyledons</taxon>
        <taxon>Gunneridae</taxon>
        <taxon>Pentapetalae</taxon>
        <taxon>asterids</taxon>
        <taxon>campanulids</taxon>
        <taxon>Apiales</taxon>
        <taxon>Apiaceae</taxon>
        <taxon>Apioideae</taxon>
        <taxon>Scandiceae</taxon>
        <taxon>Daucinae</taxon>
        <taxon>Daucus</taxon>
        <taxon>Daucus sect. Daucus</taxon>
    </lineage>
</organism>
<reference evidence="1" key="1">
    <citation type="journal article" date="2016" name="Nat. Genet.">
        <title>A high-quality carrot genome assembly provides new insights into carotenoid accumulation and asterid genome evolution.</title>
        <authorList>
            <person name="Iorizzo M."/>
            <person name="Ellison S."/>
            <person name="Senalik D."/>
            <person name="Zeng P."/>
            <person name="Satapoomin P."/>
            <person name="Huang J."/>
            <person name="Bowman M."/>
            <person name="Iovene M."/>
            <person name="Sanseverino W."/>
            <person name="Cavagnaro P."/>
            <person name="Yildiz M."/>
            <person name="Macko-Podgorni A."/>
            <person name="Moranska E."/>
            <person name="Grzebelus E."/>
            <person name="Grzebelus D."/>
            <person name="Ashrafi H."/>
            <person name="Zheng Z."/>
            <person name="Cheng S."/>
            <person name="Spooner D."/>
            <person name="Van Deynze A."/>
            <person name="Simon P."/>
        </authorList>
    </citation>
    <scope>NUCLEOTIDE SEQUENCE [LARGE SCALE GENOMIC DNA]</scope>
    <source>
        <tissue evidence="1">Leaf</tissue>
    </source>
</reference>
<sequence length="112" mass="12197">MTESNMISGVSQSGISSANGTMMPTPGMGQQGQYLNFFTVLVLASEYLSSSLLASIARTNSKTLEGTKTSVRPCWYNVGSFRREQTDLLRNFCPVKAVNASRNVDTENCMVN</sequence>
<dbReference type="AlphaFoldDB" id="A0A166APK1"/>
<dbReference type="Gramene" id="KZN01599">
    <property type="protein sequence ID" value="KZN01599"/>
    <property type="gene ID" value="DCAR_010353"/>
</dbReference>